<name>A0ABQ8SAI3_PERAM</name>
<dbReference type="SMART" id="SM00248">
    <property type="entry name" value="ANK"/>
    <property type="match status" value="11"/>
</dbReference>
<evidence type="ECO:0000313" key="14">
    <source>
        <dbReference type="EMBL" id="KAJ4430928.1"/>
    </source>
</evidence>
<feature type="transmembrane region" description="Helical" evidence="12">
    <location>
        <begin position="773"/>
        <end position="791"/>
    </location>
</feature>
<evidence type="ECO:0000256" key="3">
    <source>
        <dbReference type="ARBA" id="ARBA00022606"/>
    </source>
</evidence>
<keyword evidence="3" id="KW-0716">Sensory transduction</keyword>
<keyword evidence="10" id="KW-0407">Ion channel</keyword>
<evidence type="ECO:0000256" key="7">
    <source>
        <dbReference type="ARBA" id="ARBA00023043"/>
    </source>
</evidence>
<evidence type="ECO:0000256" key="9">
    <source>
        <dbReference type="ARBA" id="ARBA00023136"/>
    </source>
</evidence>
<keyword evidence="4 12" id="KW-0812">Transmembrane</keyword>
<dbReference type="InterPro" id="IPR002110">
    <property type="entry name" value="Ankyrin_rpt"/>
</dbReference>
<dbReference type="SUPFAM" id="SSF48403">
    <property type="entry name" value="Ankyrin repeat"/>
    <property type="match status" value="3"/>
</dbReference>
<feature type="transmembrane region" description="Helical" evidence="12">
    <location>
        <begin position="868"/>
        <end position="894"/>
    </location>
</feature>
<dbReference type="InterPro" id="IPR036770">
    <property type="entry name" value="Ankyrin_rpt-contain_sf"/>
</dbReference>
<dbReference type="PANTHER" id="PTHR47143">
    <property type="entry name" value="TRANSIENT RECEPTOR POTENTIAL CATION CHANNEL PROTEIN PAINLESS"/>
    <property type="match status" value="1"/>
</dbReference>
<sequence length="1198" mass="137413">MEEQESTTPTGKQNSEDLQEQLLESLLARDISKFSELLKNPNVNLVHKYGPPHWSTCLEIACRKAECEEFVRALLVSGVKPNINAIVPEPIHYAASKGNDKTLKVLLLDKRTKLNAVDSYGRTALHLAAKNFGQGENSARYERCIALLMSRSEMDVNRPNKKGCTAIYEAASYGGRDSVLAMLKHGSHVLDLDSARGIGRSAREVILERYPDLNTILPPPKLEQLQSNSYTQLLAAFQHRQLNVFRDLLCQVDMYGNARIDPNNWYSKPYNATCLEMACKEIGCEEFVNALLLAGADPNTVNIITHKSPIHLAVEAGNHEAMKILLQDRRTNINMVDDSGKTALHIAVEIHKRSDDEDDRRSLECISLLLHQENIDVNKVDKNGYTAIQIAALKKNPEALRIILEHDGHELDLDSLQGIEQKSTRDIITEKFPYLKKLLPQKSFLEDRESTLRETLFQHLHRRQTDEFIQMFKENVNKCNTLALQEMNDGYYTLLQYASNHGLKDVVKVLLEFKADPNATTDYDKRPPVILACLRQNKDILKSFLQLHPESKFNINAPDARGNTALHYAAHNEDLDSVVALLSHGADIKLRNVFDQTPLPVSAVETLLNYSLKTSNHFPDDEDYELIFNYSFLLAHTRQDNLGKSTSQEDAVPLVTNQDEESIDSNQEMQVLTPEMDLLYHFSQSAEHRKLLTHPIVTSFLHLKWFRIRATYFTSIVLYVLFLILLNIYIFMDYGLPSYTNSDLNAKLQNVSTEADTIEEDQETHLERFRTTYGNLIWILLLLILFCHTLRELFKFVMSPSRYLLTLDTMLDIALVFITAIVLFKSWDEDENRRLFTAFSLFLSWIELALLIGRLPQLSKNIEMMKSVALYYCYIFLSYAFFIIAFAVSFYILYHDNVTPDNNNNHNFHTLRSSLSQTIMLMADGSYMSSISTVGYSTIMFLLFVFLISLVMLNILIGIGVNIVKNAQDNAEMLCVVSKITLLYEIESTLIYWNRFMEKICKLTCVSKMASYLNNALKKAILFPNISPSEKQVSVLLNINSKIVFPNKNYATNYRMDLKTLNAAISIISEQKEISDVEQINKHLQQTHNESLQKIADNSNNIDKMQNKFHESHKKLEIVEESIKNFQNKMDNNHRSLEKIIKKFTDLSELQFTHSQKSLKEKFDKYDEKFEWVEESQKRTTDLLTQILETLNNSKSDL</sequence>
<feature type="transmembrane region" description="Helical" evidence="12">
    <location>
        <begin position="939"/>
        <end position="964"/>
    </location>
</feature>
<dbReference type="PANTHER" id="PTHR47143:SF4">
    <property type="entry name" value="TRANSIENT RECEPTOR POTENTIAL CATION CHANNEL PROTEIN PAINLESS"/>
    <property type="match status" value="1"/>
</dbReference>
<feature type="repeat" description="ANK" evidence="11">
    <location>
        <begin position="305"/>
        <end position="338"/>
    </location>
</feature>
<keyword evidence="7 11" id="KW-0040">ANK repeat</keyword>
<keyword evidence="5" id="KW-0677">Repeat</keyword>
<evidence type="ECO:0000256" key="11">
    <source>
        <dbReference type="PROSITE-ProRule" id="PRU00023"/>
    </source>
</evidence>
<evidence type="ECO:0000256" key="6">
    <source>
        <dbReference type="ARBA" id="ARBA00022989"/>
    </source>
</evidence>
<dbReference type="PROSITE" id="PS50088">
    <property type="entry name" value="ANK_REPEAT"/>
    <property type="match status" value="2"/>
</dbReference>
<evidence type="ECO:0000256" key="5">
    <source>
        <dbReference type="ARBA" id="ARBA00022737"/>
    </source>
</evidence>
<dbReference type="PROSITE" id="PS50297">
    <property type="entry name" value="ANK_REP_REGION"/>
    <property type="match status" value="1"/>
</dbReference>
<feature type="transmembrane region" description="Helical" evidence="12">
    <location>
        <begin position="803"/>
        <end position="824"/>
    </location>
</feature>
<evidence type="ECO:0000256" key="10">
    <source>
        <dbReference type="ARBA" id="ARBA00023303"/>
    </source>
</evidence>
<keyword evidence="9 12" id="KW-0472">Membrane</keyword>
<feature type="domain" description="Ion transport" evidence="13">
    <location>
        <begin position="720"/>
        <end position="971"/>
    </location>
</feature>
<reference evidence="14 15" key="1">
    <citation type="journal article" date="2022" name="Allergy">
        <title>Genome assembly and annotation of Periplaneta americana reveal a comprehensive cockroach allergen profile.</title>
        <authorList>
            <person name="Wang L."/>
            <person name="Xiong Q."/>
            <person name="Saelim N."/>
            <person name="Wang L."/>
            <person name="Nong W."/>
            <person name="Wan A.T."/>
            <person name="Shi M."/>
            <person name="Liu X."/>
            <person name="Cao Q."/>
            <person name="Hui J.H.L."/>
            <person name="Sookrung N."/>
            <person name="Leung T.F."/>
            <person name="Tungtrongchitr A."/>
            <person name="Tsui S.K.W."/>
        </authorList>
    </citation>
    <scope>NUCLEOTIDE SEQUENCE [LARGE SCALE GENOMIC DNA]</scope>
    <source>
        <strain evidence="14">PWHHKU_190912</strain>
    </source>
</reference>
<evidence type="ECO:0000256" key="12">
    <source>
        <dbReference type="SAM" id="Phobius"/>
    </source>
</evidence>
<evidence type="ECO:0000313" key="15">
    <source>
        <dbReference type="Proteomes" id="UP001148838"/>
    </source>
</evidence>
<evidence type="ECO:0000256" key="2">
    <source>
        <dbReference type="ARBA" id="ARBA00022448"/>
    </source>
</evidence>
<dbReference type="InterPro" id="IPR052076">
    <property type="entry name" value="TRP_cation_channel"/>
</dbReference>
<keyword evidence="2" id="KW-0813">Transport</keyword>
<dbReference type="SUPFAM" id="SSF81324">
    <property type="entry name" value="Voltage-gated potassium channels"/>
    <property type="match status" value="1"/>
</dbReference>
<comment type="caution">
    <text evidence="14">The sequence shown here is derived from an EMBL/GenBank/DDBJ whole genome shotgun (WGS) entry which is preliminary data.</text>
</comment>
<keyword evidence="15" id="KW-1185">Reference proteome</keyword>
<keyword evidence="6 12" id="KW-1133">Transmembrane helix</keyword>
<comment type="subcellular location">
    <subcellularLocation>
        <location evidence="1">Membrane</location>
        <topology evidence="1">Multi-pass membrane protein</topology>
    </subcellularLocation>
</comment>
<dbReference type="Pfam" id="PF00520">
    <property type="entry name" value="Ion_trans"/>
    <property type="match status" value="1"/>
</dbReference>
<evidence type="ECO:0000256" key="8">
    <source>
        <dbReference type="ARBA" id="ARBA00023065"/>
    </source>
</evidence>
<evidence type="ECO:0000259" key="13">
    <source>
        <dbReference type="Pfam" id="PF00520"/>
    </source>
</evidence>
<protein>
    <recommendedName>
        <fullName evidence="13">Ion transport domain-containing protein</fullName>
    </recommendedName>
</protein>
<gene>
    <name evidence="14" type="ORF">ANN_19521</name>
</gene>
<organism evidence="14 15">
    <name type="scientific">Periplaneta americana</name>
    <name type="common">American cockroach</name>
    <name type="synonym">Blatta americana</name>
    <dbReference type="NCBI Taxonomy" id="6978"/>
    <lineage>
        <taxon>Eukaryota</taxon>
        <taxon>Metazoa</taxon>
        <taxon>Ecdysozoa</taxon>
        <taxon>Arthropoda</taxon>
        <taxon>Hexapoda</taxon>
        <taxon>Insecta</taxon>
        <taxon>Pterygota</taxon>
        <taxon>Neoptera</taxon>
        <taxon>Polyneoptera</taxon>
        <taxon>Dictyoptera</taxon>
        <taxon>Blattodea</taxon>
        <taxon>Blattoidea</taxon>
        <taxon>Blattidae</taxon>
        <taxon>Blattinae</taxon>
        <taxon>Periplaneta</taxon>
    </lineage>
</organism>
<dbReference type="Pfam" id="PF12796">
    <property type="entry name" value="Ank_2"/>
    <property type="match status" value="3"/>
</dbReference>
<evidence type="ECO:0000256" key="1">
    <source>
        <dbReference type="ARBA" id="ARBA00004141"/>
    </source>
</evidence>
<feature type="repeat" description="ANK" evidence="11">
    <location>
        <begin position="561"/>
        <end position="593"/>
    </location>
</feature>
<evidence type="ECO:0000256" key="4">
    <source>
        <dbReference type="ARBA" id="ARBA00022692"/>
    </source>
</evidence>
<keyword evidence="8" id="KW-0406">Ion transport</keyword>
<dbReference type="EMBL" id="JAJSOF020000031">
    <property type="protein sequence ID" value="KAJ4430928.1"/>
    <property type="molecule type" value="Genomic_DNA"/>
</dbReference>
<proteinExistence type="predicted"/>
<feature type="transmembrane region" description="Helical" evidence="12">
    <location>
        <begin position="710"/>
        <end position="732"/>
    </location>
</feature>
<dbReference type="Pfam" id="PF13637">
    <property type="entry name" value="Ank_4"/>
    <property type="match status" value="1"/>
</dbReference>
<dbReference type="Gene3D" id="1.25.40.20">
    <property type="entry name" value="Ankyrin repeat-containing domain"/>
    <property type="match status" value="3"/>
</dbReference>
<dbReference type="Proteomes" id="UP001148838">
    <property type="component" value="Unassembled WGS sequence"/>
</dbReference>
<accession>A0ABQ8SAI3</accession>
<dbReference type="InterPro" id="IPR005821">
    <property type="entry name" value="Ion_trans_dom"/>
</dbReference>